<keyword evidence="3 5" id="KW-1133">Transmembrane helix</keyword>
<dbReference type="GeneID" id="40382209"/>
<sequence>MIIPHEIQIWLYKNGLSYVFNESILNSPLVFSPIEHYVLHFLVLTLIHVLPNTNYRLIFGLLVSVLHLFYSPFNYLPPGCDNLTVLLHYIAILQLLNYTLNLFFSVPDKTDYRLAQYKINEKGELLYDPARYRPLTRQKLHWAFHRCFGNFRGVGWNFEVSQIRRRPRKENVFRFILLKCILYECLLKFIFYDLANFALILCDLNKELGPLASPTITKIYNLIHHNSFALLLLTTLSSSYCVYYGLNLVYWQTCVFSLFFGLSNVEDWPDQFMIGEGGFTVSSFWSCWWHQLISRDAYMNSKRLFGKVRNPFLRRYLLCVSTFFIAGLIHAFASSQLKSRRSPSHRVHGSSLIEFLCDTQGTFILFLGSAHIIVFEWLLFNQMKKRGLNKPTNLRCLKHTLQLIYIGSVLAIPVYMYIRELYSLGVVFPQFHQDHLSLSQFIY</sequence>
<keyword evidence="2 5" id="KW-0812">Transmembrane</keyword>
<gene>
    <name evidence="7" type="ORF">C5L36_0A10835</name>
</gene>
<evidence type="ECO:0000256" key="3">
    <source>
        <dbReference type="ARBA" id="ARBA00022989"/>
    </source>
</evidence>
<keyword evidence="8" id="KW-1185">Reference proteome</keyword>
<comment type="subcellular location">
    <subcellularLocation>
        <location evidence="1">Membrane</location>
        <topology evidence="1">Multi-pass membrane protein</topology>
    </subcellularLocation>
</comment>
<dbReference type="VEuPathDB" id="FungiDB:C5L36_0A10835"/>
<feature type="domain" description="Wax synthase" evidence="6">
    <location>
        <begin position="279"/>
        <end position="340"/>
    </location>
</feature>
<dbReference type="GO" id="GO:0016020">
    <property type="term" value="C:membrane"/>
    <property type="evidence" value="ECO:0007669"/>
    <property type="project" value="UniProtKB-SubCell"/>
</dbReference>
<evidence type="ECO:0000256" key="1">
    <source>
        <dbReference type="ARBA" id="ARBA00004141"/>
    </source>
</evidence>
<dbReference type="Pfam" id="PF13813">
    <property type="entry name" value="MBOAT_2"/>
    <property type="match status" value="1"/>
</dbReference>
<evidence type="ECO:0000259" key="6">
    <source>
        <dbReference type="Pfam" id="PF13813"/>
    </source>
</evidence>
<feature type="transmembrane region" description="Helical" evidence="5">
    <location>
        <begin position="172"/>
        <end position="191"/>
    </location>
</feature>
<dbReference type="AlphaFoldDB" id="A0A2U9QZY8"/>
<dbReference type="InterPro" id="IPR032805">
    <property type="entry name" value="Wax_synthase_dom"/>
</dbReference>
<evidence type="ECO:0000313" key="7">
    <source>
        <dbReference type="EMBL" id="AWU74499.1"/>
    </source>
</evidence>
<dbReference type="OrthoDB" id="1077582at2759"/>
<feature type="transmembrane region" description="Helical" evidence="5">
    <location>
        <begin position="313"/>
        <end position="333"/>
    </location>
</feature>
<feature type="transmembrane region" description="Helical" evidence="5">
    <location>
        <begin position="85"/>
        <end position="104"/>
    </location>
</feature>
<reference evidence="7 8" key="1">
    <citation type="submission" date="2018-06" db="EMBL/GenBank/DDBJ databases">
        <title>Population genomics shows no distinction between pathogenic Candida krusei and environmental Pichia kudriavzevii: One species, four names.</title>
        <authorList>
            <person name="Douglass A.P."/>
            <person name="Offei B."/>
            <person name="Braun-Galleani S."/>
            <person name="Coughlan A.Y."/>
            <person name="Martos A."/>
            <person name="Ortiz-Merino R.A."/>
            <person name="Byrne K.P."/>
            <person name="Wolfe K.H."/>
        </authorList>
    </citation>
    <scope>NUCLEOTIDE SEQUENCE [LARGE SCALE GENOMIC DNA]</scope>
    <source>
        <strain evidence="7 8">CBS573</strain>
    </source>
</reference>
<feature type="transmembrane region" description="Helical" evidence="5">
    <location>
        <begin position="30"/>
        <end position="50"/>
    </location>
</feature>
<organism evidence="7 8">
    <name type="scientific">Pichia kudriavzevii</name>
    <name type="common">Yeast</name>
    <name type="synonym">Issatchenkia orientalis</name>
    <dbReference type="NCBI Taxonomy" id="4909"/>
    <lineage>
        <taxon>Eukaryota</taxon>
        <taxon>Fungi</taxon>
        <taxon>Dikarya</taxon>
        <taxon>Ascomycota</taxon>
        <taxon>Saccharomycotina</taxon>
        <taxon>Pichiomycetes</taxon>
        <taxon>Pichiales</taxon>
        <taxon>Pichiaceae</taxon>
        <taxon>Pichia</taxon>
    </lineage>
</organism>
<dbReference type="RefSeq" id="XP_029319976.1">
    <property type="nucleotide sequence ID" value="XM_029464116.1"/>
</dbReference>
<dbReference type="KEGG" id="pkz:C5L36_0A10835"/>
<proteinExistence type="predicted"/>
<feature type="transmembrane region" description="Helical" evidence="5">
    <location>
        <begin position="401"/>
        <end position="418"/>
    </location>
</feature>
<evidence type="ECO:0000313" key="8">
    <source>
        <dbReference type="Proteomes" id="UP000249293"/>
    </source>
</evidence>
<name>A0A2U9QZY8_PICKU</name>
<evidence type="ECO:0000256" key="2">
    <source>
        <dbReference type="ARBA" id="ARBA00022692"/>
    </source>
</evidence>
<keyword evidence="4 5" id="KW-0472">Membrane</keyword>
<protein>
    <recommendedName>
        <fullName evidence="6">Wax synthase domain-containing protein</fullName>
    </recommendedName>
</protein>
<accession>A0A2U9QZY8</accession>
<evidence type="ECO:0000256" key="4">
    <source>
        <dbReference type="ARBA" id="ARBA00023136"/>
    </source>
</evidence>
<dbReference type="Proteomes" id="UP000249293">
    <property type="component" value="Chromosome 1"/>
</dbReference>
<evidence type="ECO:0000256" key="5">
    <source>
        <dbReference type="SAM" id="Phobius"/>
    </source>
</evidence>
<feature type="transmembrane region" description="Helical" evidence="5">
    <location>
        <begin position="57"/>
        <end position="73"/>
    </location>
</feature>
<feature type="transmembrane region" description="Helical" evidence="5">
    <location>
        <begin position="361"/>
        <end position="380"/>
    </location>
</feature>
<dbReference type="EMBL" id="CP028773">
    <property type="protein sequence ID" value="AWU74499.1"/>
    <property type="molecule type" value="Genomic_DNA"/>
</dbReference>